<keyword evidence="2" id="KW-1185">Reference proteome</keyword>
<organism evidence="1 2">
    <name type="scientific">Hyalomma asiaticum</name>
    <name type="common">Tick</name>
    <dbReference type="NCBI Taxonomy" id="266040"/>
    <lineage>
        <taxon>Eukaryota</taxon>
        <taxon>Metazoa</taxon>
        <taxon>Ecdysozoa</taxon>
        <taxon>Arthropoda</taxon>
        <taxon>Chelicerata</taxon>
        <taxon>Arachnida</taxon>
        <taxon>Acari</taxon>
        <taxon>Parasitiformes</taxon>
        <taxon>Ixodida</taxon>
        <taxon>Ixodoidea</taxon>
        <taxon>Ixodidae</taxon>
        <taxon>Hyalomminae</taxon>
        <taxon>Hyalomma</taxon>
    </lineage>
</organism>
<proteinExistence type="predicted"/>
<dbReference type="EMBL" id="CM023483">
    <property type="protein sequence ID" value="KAH6936151.1"/>
    <property type="molecule type" value="Genomic_DNA"/>
</dbReference>
<accession>A0ACB7SMF3</accession>
<protein>
    <submittedName>
        <fullName evidence="1">Uncharacterized protein</fullName>
    </submittedName>
</protein>
<reference evidence="1" key="1">
    <citation type="submission" date="2020-05" db="EMBL/GenBank/DDBJ databases">
        <title>Large-scale comparative analyses of tick genomes elucidate their genetic diversity and vector capacities.</title>
        <authorList>
            <person name="Jia N."/>
            <person name="Wang J."/>
            <person name="Shi W."/>
            <person name="Du L."/>
            <person name="Sun Y."/>
            <person name="Zhan W."/>
            <person name="Jiang J."/>
            <person name="Wang Q."/>
            <person name="Zhang B."/>
            <person name="Ji P."/>
            <person name="Sakyi L.B."/>
            <person name="Cui X."/>
            <person name="Yuan T."/>
            <person name="Jiang B."/>
            <person name="Yang W."/>
            <person name="Lam T.T.-Y."/>
            <person name="Chang Q."/>
            <person name="Ding S."/>
            <person name="Wang X."/>
            <person name="Zhu J."/>
            <person name="Ruan X."/>
            <person name="Zhao L."/>
            <person name="Wei J."/>
            <person name="Que T."/>
            <person name="Du C."/>
            <person name="Cheng J."/>
            <person name="Dai P."/>
            <person name="Han X."/>
            <person name="Huang E."/>
            <person name="Gao Y."/>
            <person name="Liu J."/>
            <person name="Shao H."/>
            <person name="Ye R."/>
            <person name="Li L."/>
            <person name="Wei W."/>
            <person name="Wang X."/>
            <person name="Wang C."/>
            <person name="Yang T."/>
            <person name="Huo Q."/>
            <person name="Li W."/>
            <person name="Guo W."/>
            <person name="Chen H."/>
            <person name="Zhou L."/>
            <person name="Ni X."/>
            <person name="Tian J."/>
            <person name="Zhou Y."/>
            <person name="Sheng Y."/>
            <person name="Liu T."/>
            <person name="Pan Y."/>
            <person name="Xia L."/>
            <person name="Li J."/>
            <person name="Zhao F."/>
            <person name="Cao W."/>
        </authorList>
    </citation>
    <scope>NUCLEOTIDE SEQUENCE</scope>
    <source>
        <strain evidence="1">Hyas-2018</strain>
    </source>
</reference>
<gene>
    <name evidence="1" type="ORF">HPB50_014182</name>
</gene>
<evidence type="ECO:0000313" key="2">
    <source>
        <dbReference type="Proteomes" id="UP000821845"/>
    </source>
</evidence>
<dbReference type="Proteomes" id="UP000821845">
    <property type="component" value="Chromosome 3"/>
</dbReference>
<evidence type="ECO:0000313" key="1">
    <source>
        <dbReference type="EMBL" id="KAH6936151.1"/>
    </source>
</evidence>
<name>A0ACB7SMF3_HYAAI</name>
<sequence>MRLQKAKNARNYLAWLPQWQANGSSKSSLDPSGTLEVAKQAAIGVALIDGRGSEICCGRKVAVRPCQKGRIIEKAARAPSPLPTVKVTVPLLTMVTKYLQMSRRVFRPP</sequence>
<comment type="caution">
    <text evidence="1">The sequence shown here is derived from an EMBL/GenBank/DDBJ whole genome shotgun (WGS) entry which is preliminary data.</text>
</comment>